<keyword evidence="2" id="KW-1185">Reference proteome</keyword>
<gene>
    <name evidence="1" type="ORF">QFC20_003759</name>
</gene>
<evidence type="ECO:0000313" key="1">
    <source>
        <dbReference type="EMBL" id="KAJ9107224.1"/>
    </source>
</evidence>
<protein>
    <submittedName>
        <fullName evidence="1">Uncharacterized protein</fullName>
    </submittedName>
</protein>
<sequence>MTSQHVGPFEYEQVGHLRVRDLGRLLPLQETVTAQQKEYGIVRPSVPHPVDLETRLSKALPPLPETGSTLEDILNDMCEQASYYTPRTPTSTSPSSLAGSPPSSIRNSVGSTMEDVLWTDIYEQASYYTPRTPTSTSPSSLAGSPPSSIRNSIGSTLEDVPWTFYAQPSVYTPPTPTSTRPSTLVGSSPTTPPLASPPQKSCPHGTTMCYDCMRHDLVYRDELALWGCQRNKAIYWAHQQARAEEASRPAKKKNWLCRQFGWGQNEK</sequence>
<name>A0ACC2W7P4_9TREE</name>
<evidence type="ECO:0000313" key="2">
    <source>
        <dbReference type="Proteomes" id="UP001230649"/>
    </source>
</evidence>
<accession>A0ACC2W7P4</accession>
<comment type="caution">
    <text evidence="1">The sequence shown here is derived from an EMBL/GenBank/DDBJ whole genome shotgun (WGS) entry which is preliminary data.</text>
</comment>
<proteinExistence type="predicted"/>
<reference evidence="1" key="1">
    <citation type="submission" date="2023-04" db="EMBL/GenBank/DDBJ databases">
        <title>Draft Genome sequencing of Naganishia species isolated from polar environments using Oxford Nanopore Technology.</title>
        <authorList>
            <person name="Leo P."/>
            <person name="Venkateswaran K."/>
        </authorList>
    </citation>
    <scope>NUCLEOTIDE SEQUENCE</scope>
    <source>
        <strain evidence="1">MNA-CCFEE 5262</strain>
    </source>
</reference>
<dbReference type="Proteomes" id="UP001230649">
    <property type="component" value="Unassembled WGS sequence"/>
</dbReference>
<organism evidence="1 2">
    <name type="scientific">Naganishia adeliensis</name>
    <dbReference type="NCBI Taxonomy" id="92952"/>
    <lineage>
        <taxon>Eukaryota</taxon>
        <taxon>Fungi</taxon>
        <taxon>Dikarya</taxon>
        <taxon>Basidiomycota</taxon>
        <taxon>Agaricomycotina</taxon>
        <taxon>Tremellomycetes</taxon>
        <taxon>Filobasidiales</taxon>
        <taxon>Filobasidiaceae</taxon>
        <taxon>Naganishia</taxon>
    </lineage>
</organism>
<dbReference type="EMBL" id="JASBWS010000037">
    <property type="protein sequence ID" value="KAJ9107224.1"/>
    <property type="molecule type" value="Genomic_DNA"/>
</dbReference>